<dbReference type="InterPro" id="IPR050425">
    <property type="entry name" value="NAD(P)_dehydrat-like"/>
</dbReference>
<reference evidence="4" key="1">
    <citation type="journal article" date="2019" name="Environ. Microbiol.">
        <title>Fungal ecological strategies reflected in gene transcription - a case study of two litter decomposers.</title>
        <authorList>
            <person name="Barbi F."/>
            <person name="Kohler A."/>
            <person name="Barry K."/>
            <person name="Baskaran P."/>
            <person name="Daum C."/>
            <person name="Fauchery L."/>
            <person name="Ihrmark K."/>
            <person name="Kuo A."/>
            <person name="LaButti K."/>
            <person name="Lipzen A."/>
            <person name="Morin E."/>
            <person name="Grigoriev I.V."/>
            <person name="Henrissat B."/>
            <person name="Lindahl B."/>
            <person name="Martin F."/>
        </authorList>
    </citation>
    <scope>NUCLEOTIDE SEQUENCE</scope>
    <source>
        <strain evidence="4">JB14</strain>
    </source>
</reference>
<gene>
    <name evidence="4" type="ORF">BT96DRAFT_964420</name>
</gene>
<evidence type="ECO:0000313" key="4">
    <source>
        <dbReference type="EMBL" id="KAE9403771.1"/>
    </source>
</evidence>
<name>A0A6A4I0C5_9AGAR</name>
<dbReference type="EMBL" id="ML769422">
    <property type="protein sequence ID" value="KAE9403771.1"/>
    <property type="molecule type" value="Genomic_DNA"/>
</dbReference>
<dbReference type="PANTHER" id="PTHR10366">
    <property type="entry name" value="NAD DEPENDENT EPIMERASE/DEHYDRATASE"/>
    <property type="match status" value="1"/>
</dbReference>
<sequence>MPSISTGKVLVSGANGYVALWVVESLLKRGFSKSQHLVELFKSYKDKLREGAFDEAVKGVDAIMHMASPFTDKNNKVEEFVHPAVDGTVGILKSAAKHSGAIKRIVITSSMASVMDLYPVPSLYTEEDWNNHSIEEIKKLGDEANVTHMYMASKSLAEKAAWDYYNSVKATIGWDTGDYPSGNRPMLQEISQPSQLNQSMEMFFKSVMSGTSNEATEELVLSPMGGWVDVRDVAEMHALALTNEEAKDQRFLAVSAIAEICLYPTDSQRRKSPLLRKRFDASKSMRVLGIKYKSLEETTGACLEDFAGRNWI</sequence>
<comment type="similarity">
    <text evidence="2">Belongs to the NAD(P)-dependent epimerase/dehydratase family. Dihydroflavonol-4-reductase subfamily.</text>
</comment>
<protein>
    <submittedName>
        <fullName evidence="4">NAD(P)-binding protein</fullName>
    </submittedName>
</protein>
<dbReference type="AlphaFoldDB" id="A0A6A4I0C5"/>
<evidence type="ECO:0000313" key="5">
    <source>
        <dbReference type="Proteomes" id="UP000799118"/>
    </source>
</evidence>
<dbReference type="OrthoDB" id="2735536at2759"/>
<dbReference type="Proteomes" id="UP000799118">
    <property type="component" value="Unassembled WGS sequence"/>
</dbReference>
<organism evidence="4 5">
    <name type="scientific">Gymnopus androsaceus JB14</name>
    <dbReference type="NCBI Taxonomy" id="1447944"/>
    <lineage>
        <taxon>Eukaryota</taxon>
        <taxon>Fungi</taxon>
        <taxon>Dikarya</taxon>
        <taxon>Basidiomycota</taxon>
        <taxon>Agaricomycotina</taxon>
        <taxon>Agaricomycetes</taxon>
        <taxon>Agaricomycetidae</taxon>
        <taxon>Agaricales</taxon>
        <taxon>Marasmiineae</taxon>
        <taxon>Omphalotaceae</taxon>
        <taxon>Gymnopus</taxon>
    </lineage>
</organism>
<evidence type="ECO:0000256" key="2">
    <source>
        <dbReference type="ARBA" id="ARBA00023445"/>
    </source>
</evidence>
<evidence type="ECO:0000256" key="1">
    <source>
        <dbReference type="ARBA" id="ARBA00023002"/>
    </source>
</evidence>
<keyword evidence="5" id="KW-1185">Reference proteome</keyword>
<dbReference type="PANTHER" id="PTHR10366:SF564">
    <property type="entry name" value="STEROL-4-ALPHA-CARBOXYLATE 3-DEHYDROGENASE, DECARBOXYLATING"/>
    <property type="match status" value="1"/>
</dbReference>
<keyword evidence="1" id="KW-0560">Oxidoreductase</keyword>
<dbReference type="GO" id="GO:0016616">
    <property type="term" value="F:oxidoreductase activity, acting on the CH-OH group of donors, NAD or NADP as acceptor"/>
    <property type="evidence" value="ECO:0007669"/>
    <property type="project" value="TreeGrafter"/>
</dbReference>
<dbReference type="SUPFAM" id="SSF51735">
    <property type="entry name" value="NAD(P)-binding Rossmann-fold domains"/>
    <property type="match status" value="1"/>
</dbReference>
<dbReference type="InterPro" id="IPR001509">
    <property type="entry name" value="Epimerase_deHydtase"/>
</dbReference>
<accession>A0A6A4I0C5</accession>
<feature type="domain" description="NAD-dependent epimerase/dehydratase" evidence="3">
    <location>
        <begin position="9"/>
        <end position="248"/>
    </location>
</feature>
<dbReference type="Pfam" id="PF01370">
    <property type="entry name" value="Epimerase"/>
    <property type="match status" value="1"/>
</dbReference>
<dbReference type="InterPro" id="IPR036291">
    <property type="entry name" value="NAD(P)-bd_dom_sf"/>
</dbReference>
<dbReference type="Gene3D" id="3.40.50.720">
    <property type="entry name" value="NAD(P)-binding Rossmann-like Domain"/>
    <property type="match status" value="1"/>
</dbReference>
<proteinExistence type="inferred from homology"/>
<evidence type="ECO:0000259" key="3">
    <source>
        <dbReference type="Pfam" id="PF01370"/>
    </source>
</evidence>